<evidence type="ECO:0000313" key="14">
    <source>
        <dbReference type="EMBL" id="WPL15124.1"/>
    </source>
</evidence>
<dbReference type="InterPro" id="IPR001001">
    <property type="entry name" value="DNA_polIII_beta"/>
</dbReference>
<organism evidence="14 15">
    <name type="scientific">Thiorhodovibrio winogradskyi</name>
    <dbReference type="NCBI Taxonomy" id="77007"/>
    <lineage>
        <taxon>Bacteria</taxon>
        <taxon>Pseudomonadati</taxon>
        <taxon>Pseudomonadota</taxon>
        <taxon>Gammaproteobacteria</taxon>
        <taxon>Chromatiales</taxon>
        <taxon>Chromatiaceae</taxon>
        <taxon>Thiorhodovibrio</taxon>
    </lineage>
</organism>
<evidence type="ECO:0000259" key="11">
    <source>
        <dbReference type="Pfam" id="PF00712"/>
    </source>
</evidence>
<dbReference type="GO" id="GO:0003887">
    <property type="term" value="F:DNA-directed DNA polymerase activity"/>
    <property type="evidence" value="ECO:0007669"/>
    <property type="project" value="UniProtKB-EC"/>
</dbReference>
<feature type="domain" description="DNA polymerase III beta sliding clamp central" evidence="12">
    <location>
        <begin position="129"/>
        <end position="246"/>
    </location>
</feature>
<dbReference type="InterPro" id="IPR046938">
    <property type="entry name" value="DNA_clamp_sf"/>
</dbReference>
<comment type="subunit">
    <text evidence="10">Forms a ring-shaped head-to-tail homodimer around DNA.</text>
</comment>
<keyword evidence="15" id="KW-1185">Reference proteome</keyword>
<evidence type="ECO:0000259" key="13">
    <source>
        <dbReference type="Pfam" id="PF02768"/>
    </source>
</evidence>
<evidence type="ECO:0000259" key="12">
    <source>
        <dbReference type="Pfam" id="PF02767"/>
    </source>
</evidence>
<keyword evidence="5 10" id="KW-0808">Transferase</keyword>
<evidence type="ECO:0000256" key="1">
    <source>
        <dbReference type="ARBA" id="ARBA00004496"/>
    </source>
</evidence>
<evidence type="ECO:0000256" key="3">
    <source>
        <dbReference type="ARBA" id="ARBA00021035"/>
    </source>
</evidence>
<evidence type="ECO:0000256" key="7">
    <source>
        <dbReference type="ARBA" id="ARBA00022705"/>
    </source>
</evidence>
<dbReference type="Pfam" id="PF00712">
    <property type="entry name" value="DNA_pol3_beta"/>
    <property type="match status" value="1"/>
</dbReference>
<evidence type="ECO:0000256" key="6">
    <source>
        <dbReference type="ARBA" id="ARBA00022695"/>
    </source>
</evidence>
<dbReference type="SUPFAM" id="SSF55979">
    <property type="entry name" value="DNA clamp"/>
    <property type="match status" value="3"/>
</dbReference>
<comment type="function">
    <text evidence="10">Confers DNA tethering and processivity to DNA polymerases and other proteins. Acts as a clamp, forming a ring around DNA (a reaction catalyzed by the clamp-loading complex) which diffuses in an ATP-independent manner freely and bidirectionally along dsDNA. Initially characterized for its ability to contact the catalytic subunit of DNA polymerase III (Pol III), a complex, multichain enzyme responsible for most of the replicative synthesis in bacteria; Pol III exhibits 3'-5' exonuclease proofreading activity. The beta chain is required for initiation of replication as well as for processivity of DNA replication.</text>
</comment>
<evidence type="ECO:0000313" key="15">
    <source>
        <dbReference type="Proteomes" id="UP001432180"/>
    </source>
</evidence>
<accession>A0ABZ0S370</accession>
<sequence length="369" mass="41173">MKIEVYRDHLIPALISVASVVERRQTLPILSNLLVKTLENSLVLTATDLELQISCNVEGTIDVPGAITLPAKKLADICKALPDNSVIKLEVADKRAIIRCGPSRFMLSTMPAEDYPGLEGDSVHQSFEIDTELLCRMFECTSFAMAHQDVRYYLNGLLVQIHSGKLVLVATDGHRLAKSELLMPALDAWEQEKQLIFPAKTVSELKRMLGGKFGATTIFEIGDRSVVIRIGKNVLTTKLIDGRYPDYERVIPYSLKYTTTIDRETLRNALTRTAVLSYEKQKGVRMTFADGSLKLEVSNPEHEEAQEDIPIVFNGDDTTIGFNVSYWLDVLNAMTGNLVEVRFSDSEVSSILVDPESDGELYVVMPMRI</sequence>
<dbReference type="PIRSF" id="PIRSF000804">
    <property type="entry name" value="DNA_pol_III_b"/>
    <property type="match status" value="1"/>
</dbReference>
<evidence type="ECO:0000256" key="4">
    <source>
        <dbReference type="ARBA" id="ARBA00022490"/>
    </source>
</evidence>
<dbReference type="EMBL" id="CP121472">
    <property type="protein sequence ID" value="WPL15124.1"/>
    <property type="molecule type" value="Genomic_DNA"/>
</dbReference>
<reference evidence="14 15" key="1">
    <citation type="journal article" date="2023" name="Microorganisms">
        <title>Thiorhodovibrio frisius and Trv. litoralis spp. nov., Two Novel Members from a Clade of Fastidious Purple Sulfur Bacteria That Exhibit Unique Red-Shifted Light-Harvesting Capabilities.</title>
        <authorList>
            <person name="Methner A."/>
            <person name="Kuzyk S.B."/>
            <person name="Petersen J."/>
            <person name="Bauer S."/>
            <person name="Brinkmann H."/>
            <person name="Sichau K."/>
            <person name="Wanner G."/>
            <person name="Wolf J."/>
            <person name="Neumann-Schaal M."/>
            <person name="Henke P."/>
            <person name="Tank M."/>
            <person name="Sproer C."/>
            <person name="Bunk B."/>
            <person name="Overmann J."/>
        </authorList>
    </citation>
    <scope>NUCLEOTIDE SEQUENCE [LARGE SCALE GENOMIC DNA]</scope>
    <source>
        <strain evidence="14 15">DSM 6702</strain>
    </source>
</reference>
<keyword evidence="9" id="KW-0238">DNA-binding</keyword>
<gene>
    <name evidence="14" type="primary">dnaN</name>
    <name evidence="14" type="ORF">Thiowin_00003</name>
</gene>
<dbReference type="InterPro" id="IPR022635">
    <property type="entry name" value="DNA_polIII_beta_C"/>
</dbReference>
<name>A0ABZ0S370_9GAMM</name>
<evidence type="ECO:0000256" key="8">
    <source>
        <dbReference type="ARBA" id="ARBA00022932"/>
    </source>
</evidence>
<comment type="subcellular location">
    <subcellularLocation>
        <location evidence="1 10">Cytoplasm</location>
    </subcellularLocation>
</comment>
<keyword evidence="7 10" id="KW-0235">DNA replication</keyword>
<feature type="domain" description="DNA polymerase III beta sliding clamp N-terminal" evidence="11">
    <location>
        <begin position="1"/>
        <end position="118"/>
    </location>
</feature>
<protein>
    <recommendedName>
        <fullName evidence="3 10">Beta sliding clamp</fullName>
    </recommendedName>
</protein>
<dbReference type="PANTHER" id="PTHR30478">
    <property type="entry name" value="DNA POLYMERASE III SUBUNIT BETA"/>
    <property type="match status" value="1"/>
</dbReference>
<dbReference type="RefSeq" id="WP_328985709.1">
    <property type="nucleotide sequence ID" value="NZ_CP121472.1"/>
</dbReference>
<evidence type="ECO:0000256" key="10">
    <source>
        <dbReference type="PIRNR" id="PIRNR000804"/>
    </source>
</evidence>
<dbReference type="CDD" id="cd00140">
    <property type="entry name" value="beta_clamp"/>
    <property type="match status" value="1"/>
</dbReference>
<evidence type="ECO:0000256" key="5">
    <source>
        <dbReference type="ARBA" id="ARBA00022679"/>
    </source>
</evidence>
<keyword evidence="4 10" id="KW-0963">Cytoplasm</keyword>
<keyword evidence="6 10" id="KW-0548">Nucleotidyltransferase</keyword>
<evidence type="ECO:0000256" key="9">
    <source>
        <dbReference type="ARBA" id="ARBA00023125"/>
    </source>
</evidence>
<feature type="domain" description="DNA polymerase III beta sliding clamp C-terminal" evidence="13">
    <location>
        <begin position="249"/>
        <end position="368"/>
    </location>
</feature>
<keyword evidence="8 10" id="KW-0239">DNA-directed DNA polymerase</keyword>
<dbReference type="InterPro" id="IPR022634">
    <property type="entry name" value="DNA_polIII_beta_N"/>
</dbReference>
<dbReference type="InterPro" id="IPR022637">
    <property type="entry name" value="DNA_polIII_beta_cen"/>
</dbReference>
<comment type="similarity">
    <text evidence="2 10">Belongs to the beta sliding clamp family.</text>
</comment>
<dbReference type="Gene3D" id="3.10.150.10">
    <property type="entry name" value="DNA Polymerase III, subunit A, domain 2"/>
    <property type="match status" value="1"/>
</dbReference>
<dbReference type="PANTHER" id="PTHR30478:SF0">
    <property type="entry name" value="BETA SLIDING CLAMP"/>
    <property type="match status" value="1"/>
</dbReference>
<dbReference type="Proteomes" id="UP001432180">
    <property type="component" value="Chromosome"/>
</dbReference>
<dbReference type="Pfam" id="PF02768">
    <property type="entry name" value="DNA_pol3_beta_3"/>
    <property type="match status" value="1"/>
</dbReference>
<dbReference type="Gene3D" id="3.70.10.10">
    <property type="match status" value="1"/>
</dbReference>
<dbReference type="SMART" id="SM00480">
    <property type="entry name" value="POL3Bc"/>
    <property type="match status" value="1"/>
</dbReference>
<dbReference type="Pfam" id="PF02767">
    <property type="entry name" value="DNA_pol3_beta_2"/>
    <property type="match status" value="1"/>
</dbReference>
<proteinExistence type="inferred from homology"/>
<dbReference type="NCBIfam" id="TIGR00663">
    <property type="entry name" value="dnan"/>
    <property type="match status" value="1"/>
</dbReference>
<evidence type="ECO:0000256" key="2">
    <source>
        <dbReference type="ARBA" id="ARBA00010752"/>
    </source>
</evidence>